<dbReference type="EMBL" id="CP122539">
    <property type="protein sequence ID" value="WGH76354.1"/>
    <property type="molecule type" value="Genomic_DNA"/>
</dbReference>
<reference evidence="1 2" key="1">
    <citation type="submission" date="2023-04" db="EMBL/GenBank/DDBJ databases">
        <title>Tenacibaculum tangerinum sp. nov., isolated from sea tidal flat of South Korea.</title>
        <authorList>
            <person name="Lee S.H."/>
            <person name="Kim J.-J."/>
        </authorList>
    </citation>
    <scope>NUCLEOTIDE SEQUENCE [LARGE SCALE GENOMIC DNA]</scope>
    <source>
        <strain evidence="1 2">GRR-S3-23</strain>
    </source>
</reference>
<accession>A0ABY8L504</accession>
<evidence type="ECO:0000313" key="1">
    <source>
        <dbReference type="EMBL" id="WGH76354.1"/>
    </source>
</evidence>
<organism evidence="1 2">
    <name type="scientific">Tenacibaculum tangerinum</name>
    <dbReference type="NCBI Taxonomy" id="3038772"/>
    <lineage>
        <taxon>Bacteria</taxon>
        <taxon>Pseudomonadati</taxon>
        <taxon>Bacteroidota</taxon>
        <taxon>Flavobacteriia</taxon>
        <taxon>Flavobacteriales</taxon>
        <taxon>Flavobacteriaceae</taxon>
        <taxon>Tenacibaculum</taxon>
    </lineage>
</organism>
<sequence length="74" mass="8184">MKKSVFNLKGVKKLEKDSLAKINGGAQEYLCWGEGNDQFVSDSDLSGSSVHCTPIAVVEKEEEKLLFPIDGLRR</sequence>
<protein>
    <recommendedName>
        <fullName evidence="3">Bacteriocin</fullName>
    </recommendedName>
</protein>
<dbReference type="RefSeq" id="WP_279652222.1">
    <property type="nucleotide sequence ID" value="NZ_CP122539.1"/>
</dbReference>
<dbReference type="Proteomes" id="UP001232001">
    <property type="component" value="Chromosome"/>
</dbReference>
<evidence type="ECO:0000313" key="2">
    <source>
        <dbReference type="Proteomes" id="UP001232001"/>
    </source>
</evidence>
<name>A0ABY8L504_9FLAO</name>
<evidence type="ECO:0008006" key="3">
    <source>
        <dbReference type="Google" id="ProtNLM"/>
    </source>
</evidence>
<gene>
    <name evidence="1" type="ORF">P8625_04090</name>
</gene>
<keyword evidence="2" id="KW-1185">Reference proteome</keyword>
<proteinExistence type="predicted"/>